<reference evidence="8 9" key="1">
    <citation type="submission" date="2020-01" db="EMBL/GenBank/DDBJ databases">
        <title>Insect and environment-associated Actinomycetes.</title>
        <authorList>
            <person name="Currrie C."/>
            <person name="Chevrette M."/>
            <person name="Carlson C."/>
            <person name="Stubbendieck R."/>
            <person name="Wendt-Pienkowski E."/>
        </authorList>
    </citation>
    <scope>NUCLEOTIDE SEQUENCE [LARGE SCALE GENOMIC DNA]</scope>
    <source>
        <strain evidence="8 9">SID7590</strain>
    </source>
</reference>
<dbReference type="Gene3D" id="3.30.70.3290">
    <property type="match status" value="1"/>
</dbReference>
<dbReference type="InterPro" id="IPR016036">
    <property type="entry name" value="Malonyl_transacylase_ACP-bd"/>
</dbReference>
<keyword evidence="3" id="KW-0597">Phosphoprotein</keyword>
<dbReference type="Gene3D" id="3.40.366.10">
    <property type="entry name" value="Malonyl-Coenzyme A Acyl Carrier Protein, domain 2"/>
    <property type="match status" value="1"/>
</dbReference>
<dbReference type="InterPro" id="IPR014043">
    <property type="entry name" value="Acyl_transferase_dom"/>
</dbReference>
<dbReference type="GO" id="GO:0006633">
    <property type="term" value="P:fatty acid biosynthetic process"/>
    <property type="evidence" value="ECO:0007669"/>
    <property type="project" value="TreeGrafter"/>
</dbReference>
<dbReference type="InterPro" id="IPR016035">
    <property type="entry name" value="Acyl_Trfase/lysoPLipase"/>
</dbReference>
<feature type="non-terminal residue" evidence="8">
    <location>
        <position position="1"/>
    </location>
</feature>
<accession>A0A7K3RQT6</accession>
<dbReference type="InterPro" id="IPR020807">
    <property type="entry name" value="PKS_DH"/>
</dbReference>
<dbReference type="PROSITE" id="PS52019">
    <property type="entry name" value="PKS_MFAS_DH"/>
    <property type="match status" value="1"/>
</dbReference>
<evidence type="ECO:0000256" key="4">
    <source>
        <dbReference type="ARBA" id="ARBA00022679"/>
    </source>
</evidence>
<comment type="caution">
    <text evidence="8">The sequence shown here is derived from an EMBL/GenBank/DDBJ whole genome shotgun (WGS) entry which is preliminary data.</text>
</comment>
<organism evidence="8 9">
    <name type="scientific">Streptomyces parvus</name>
    <dbReference type="NCBI Taxonomy" id="66428"/>
    <lineage>
        <taxon>Bacteria</taxon>
        <taxon>Bacillati</taxon>
        <taxon>Actinomycetota</taxon>
        <taxon>Actinomycetes</taxon>
        <taxon>Kitasatosporales</taxon>
        <taxon>Streptomycetaceae</taxon>
        <taxon>Streptomyces</taxon>
    </lineage>
</organism>
<dbReference type="InterPro" id="IPR049900">
    <property type="entry name" value="PKS_mFAS_DH"/>
</dbReference>
<dbReference type="EMBL" id="JAAGMP010000235">
    <property type="protein sequence ID" value="NEC17559.1"/>
    <property type="molecule type" value="Genomic_DNA"/>
</dbReference>
<dbReference type="InterPro" id="IPR001227">
    <property type="entry name" value="Ac_transferase_dom_sf"/>
</dbReference>
<evidence type="ECO:0000256" key="1">
    <source>
        <dbReference type="ARBA" id="ARBA00004792"/>
    </source>
</evidence>
<evidence type="ECO:0000256" key="2">
    <source>
        <dbReference type="ARBA" id="ARBA00022450"/>
    </source>
</evidence>
<name>A0A7K3RQT6_9ACTN</name>
<dbReference type="GO" id="GO:0004312">
    <property type="term" value="F:fatty acid synthase activity"/>
    <property type="evidence" value="ECO:0007669"/>
    <property type="project" value="TreeGrafter"/>
</dbReference>
<keyword evidence="5 8" id="KW-0012">Acyltransferase</keyword>
<dbReference type="Gene3D" id="3.10.129.10">
    <property type="entry name" value="Hotdog Thioesterase"/>
    <property type="match status" value="1"/>
</dbReference>
<dbReference type="SMART" id="SM00826">
    <property type="entry name" value="PKS_DH"/>
    <property type="match status" value="1"/>
</dbReference>
<evidence type="ECO:0000256" key="6">
    <source>
        <dbReference type="PROSITE-ProRule" id="PRU01363"/>
    </source>
</evidence>
<dbReference type="PANTHER" id="PTHR43775">
    <property type="entry name" value="FATTY ACID SYNTHASE"/>
    <property type="match status" value="1"/>
</dbReference>
<protein>
    <submittedName>
        <fullName evidence="8">Acyltransferase domain-containing protein</fullName>
    </submittedName>
</protein>
<dbReference type="SUPFAM" id="SSF55048">
    <property type="entry name" value="Probable ACP-binding domain of malonyl-CoA ACP transacylase"/>
    <property type="match status" value="1"/>
</dbReference>
<evidence type="ECO:0000256" key="3">
    <source>
        <dbReference type="ARBA" id="ARBA00022553"/>
    </source>
</evidence>
<keyword evidence="4 8" id="KW-0808">Transferase</keyword>
<dbReference type="PANTHER" id="PTHR43775:SF37">
    <property type="entry name" value="SI:DKEY-61P9.11"/>
    <property type="match status" value="1"/>
</dbReference>
<dbReference type="Proteomes" id="UP000469670">
    <property type="component" value="Unassembled WGS sequence"/>
</dbReference>
<evidence type="ECO:0000313" key="8">
    <source>
        <dbReference type="EMBL" id="NEC17559.1"/>
    </source>
</evidence>
<dbReference type="SMART" id="SM00827">
    <property type="entry name" value="PKS_AT"/>
    <property type="match status" value="1"/>
</dbReference>
<dbReference type="InterPro" id="IPR050091">
    <property type="entry name" value="PKS_NRPS_Biosynth_Enz"/>
</dbReference>
<dbReference type="Pfam" id="PF21089">
    <property type="entry name" value="PKS_DH_N"/>
    <property type="match status" value="1"/>
</dbReference>
<proteinExistence type="predicted"/>
<dbReference type="SUPFAM" id="SSF52151">
    <property type="entry name" value="FabD/lysophospholipase-like"/>
    <property type="match status" value="1"/>
</dbReference>
<comment type="caution">
    <text evidence="6">Lacks conserved residue(s) required for the propagation of feature annotation.</text>
</comment>
<dbReference type="InterPro" id="IPR049552">
    <property type="entry name" value="PKS_DH_N"/>
</dbReference>
<evidence type="ECO:0000313" key="9">
    <source>
        <dbReference type="Proteomes" id="UP000469670"/>
    </source>
</evidence>
<sequence length="527" mass="58217">GHTLAHRRQHLPERLAVVHSSRASLDEALAAHERGEPHPRVVHGRARDAADRKLVWVFTGMGPQWWGMGRQLLEEEPVFRDAVTACDRALREFADWSLVEELTAGESVSRMSETWLAQPANFAVQVGLAALWRSHGVRPDAVVGHSTGEIAAFHAAGVYSLRDAARIAVHRSRLQQPLAGTGTMLAVSLSEDEAERRVRPYSDRVSVAAVNSPTAITLAGDEAALTLLAEELRAEQQFAKFLTVEVPYHSVGMERIKDELLTELAPLEPRAAQVPLYLTGAEGIARGEELDAAYWWKNVRDRVRFRSAIDRVADDGHRVFLEIGPHPVLGHAIRECLDAAGRSALTLPSIRRKEDETERFAASLGTLHTLGVPIDWDLLQPTGRPVTLPRHPFRRDRHWTEPRPVAQVRLGHRDHPLLGRRTDATEPTWQARLDTEALPYLADHRIQDTVVFPAAGYLEMAAQAVLRLTGSTTAVLADIDLRKALFLPDGEDRTVEVSLSLENAAFTIASPTGDDGERTVHAAGIVR</sequence>
<dbReference type="AlphaFoldDB" id="A0A7K3RQT6"/>
<dbReference type="FunFam" id="3.40.366.10:FF:000002">
    <property type="entry name" value="Probable polyketide synthase 2"/>
    <property type="match status" value="1"/>
</dbReference>
<keyword evidence="2" id="KW-0596">Phosphopantetheine</keyword>
<feature type="domain" description="PKS/mFAS DH" evidence="7">
    <location>
        <begin position="415"/>
        <end position="527"/>
    </location>
</feature>
<comment type="pathway">
    <text evidence="1">Antibiotic biosynthesis.</text>
</comment>
<evidence type="ECO:0000259" key="7">
    <source>
        <dbReference type="PROSITE" id="PS52019"/>
    </source>
</evidence>
<feature type="non-terminal residue" evidence="8">
    <location>
        <position position="527"/>
    </location>
</feature>
<gene>
    <name evidence="8" type="ORF">G3I50_04675</name>
</gene>
<dbReference type="RefSeq" id="WP_164200034.1">
    <property type="nucleotide sequence ID" value="NZ_JAAGMP010000235.1"/>
</dbReference>
<dbReference type="Pfam" id="PF00698">
    <property type="entry name" value="Acyl_transf_1"/>
    <property type="match status" value="1"/>
</dbReference>
<evidence type="ECO:0000256" key="5">
    <source>
        <dbReference type="ARBA" id="ARBA00023315"/>
    </source>
</evidence>